<dbReference type="Proteomes" id="UP001448614">
    <property type="component" value="Unassembled WGS sequence"/>
</dbReference>
<feature type="compositionally biased region" description="Gly residues" evidence="1">
    <location>
        <begin position="517"/>
        <end position="527"/>
    </location>
</feature>
<dbReference type="PANTHER" id="PTHR35339">
    <property type="entry name" value="LINALOOL DEHYDRATASE_ISOMERASE DOMAIN-CONTAINING PROTEIN"/>
    <property type="match status" value="1"/>
</dbReference>
<evidence type="ECO:0000313" key="3">
    <source>
        <dbReference type="EMBL" id="MEO3941596.1"/>
    </source>
</evidence>
<sequence>MLLPPLDHQLSPFTGLTREHWCAYADHLLRSAHHFGTEDHANIHLPGANSRYGPRSDSLEAFARTFLLASFRMAGDPSSTGWIAEWYAAGLDAGTNPANPDRWPTPGELGQAKVEAASLAVGLALTRDVLWDKLPERVQEQLIAWFETVIGEEYPPINWVWFQIVVETFLASVGGRYSDEDIDAGLAIHDSLYQGGGWFADGPERAYDHYVGWAFQVYPQLWALMAPSDPRVTARKTLDGDRLADFLDDAAFLVGANGAPLIQGRSLIYRFAAAAPFWVGELSGHTRLAPGMARRAASGMLDYFARHGSITDDGLLSIGWHGEFAGMKQAYSGAGSPYWAAKGMLGLALPADHRVWISLEEPLPVEVADTQRLIAAPGWQVDGSRADGVVRIRNHATDHAVVGAVVADSPLYARIGYSTHTFPDLTPESVDNAVAFVDSSGRLTHRTGFEHLGSFAEGGVQIGASRFTAHWIEPDPDAGPDHGSGVSGVATAGPSVTVVSVTRGAVELRLVRVSGASSGGASSGGASGASSEGAVGTSGDVAAGVLGSAGPALRIGGWPVDAASSEISTVLPVPGFGLPLDDSGTLVRSGAHPMGSELTIPWVGTAGTAHDGDYAAVVVLTGEGGASPDGGVTFVTSQGEGEDCFVFADGASIPLSRLWPSRFEA</sequence>
<dbReference type="InterPro" id="IPR049349">
    <property type="entry name" value="DUF2264_N"/>
</dbReference>
<proteinExistence type="predicted"/>
<dbReference type="Pfam" id="PF10022">
    <property type="entry name" value="DUF2264"/>
    <property type="match status" value="1"/>
</dbReference>
<evidence type="ECO:0000259" key="2">
    <source>
        <dbReference type="Pfam" id="PF10022"/>
    </source>
</evidence>
<comment type="caution">
    <text evidence="3">The sequence shown here is derived from an EMBL/GenBank/DDBJ whole genome shotgun (WGS) entry which is preliminary data.</text>
</comment>
<feature type="region of interest" description="Disordered" evidence="1">
    <location>
        <begin position="515"/>
        <end position="534"/>
    </location>
</feature>
<keyword evidence="4" id="KW-1185">Reference proteome</keyword>
<reference evidence="3 4" key="1">
    <citation type="journal article" date="2024" name="Appl. Microbiol. Biotechnol.">
        <title>Biosynthetic gene clusters with biotechnological applications in novel Antarctic isolates from Actinomycetota.</title>
        <authorList>
            <person name="Bruna P."/>
            <person name="Nunez-Montero K."/>
            <person name="Contreras M.J."/>
            <person name="Leal K."/>
            <person name="Garcia M."/>
            <person name="Abanto M."/>
            <person name="Barrientos L."/>
        </authorList>
    </citation>
    <scope>NUCLEOTIDE SEQUENCE [LARGE SCALE GENOMIC DNA]</scope>
    <source>
        <strain evidence="3 4">Se16.17</strain>
    </source>
</reference>
<dbReference type="EMBL" id="JBBMFV010000004">
    <property type="protein sequence ID" value="MEO3941596.1"/>
    <property type="molecule type" value="Genomic_DNA"/>
</dbReference>
<gene>
    <name evidence="3" type="ORF">V3C41_11010</name>
</gene>
<dbReference type="InterPro" id="IPR016624">
    <property type="entry name" value="UCP014753"/>
</dbReference>
<dbReference type="PANTHER" id="PTHR35339:SF4">
    <property type="entry name" value="LINALOOL DEHYDRATASE_ISOMERASE DOMAIN-CONTAINING PROTEIN"/>
    <property type="match status" value="1"/>
</dbReference>
<evidence type="ECO:0000313" key="4">
    <source>
        <dbReference type="Proteomes" id="UP001448614"/>
    </source>
</evidence>
<accession>A0ABV0GTM5</accession>
<organism evidence="3 4">
    <name type="scientific">Paenarthrobacter nicotinovorans</name>
    <name type="common">Arthrobacter nicotinovorans</name>
    <dbReference type="NCBI Taxonomy" id="29320"/>
    <lineage>
        <taxon>Bacteria</taxon>
        <taxon>Bacillati</taxon>
        <taxon>Actinomycetota</taxon>
        <taxon>Actinomycetes</taxon>
        <taxon>Micrococcales</taxon>
        <taxon>Micrococcaceae</taxon>
        <taxon>Paenarthrobacter</taxon>
    </lineage>
</organism>
<name>A0ABV0GTM5_PAENI</name>
<feature type="domain" description="DUF2264" evidence="2">
    <location>
        <begin position="17"/>
        <end position="362"/>
    </location>
</feature>
<protein>
    <submittedName>
        <fullName evidence="3">DUF2264 domain-containing protein</fullName>
    </submittedName>
</protein>
<evidence type="ECO:0000256" key="1">
    <source>
        <dbReference type="SAM" id="MobiDB-lite"/>
    </source>
</evidence>
<dbReference type="RefSeq" id="WP_347782549.1">
    <property type="nucleotide sequence ID" value="NZ_JBBMFV010000004.1"/>
</dbReference>